<keyword evidence="2" id="KW-1185">Reference proteome</keyword>
<sequence>MVSGSVPPKSSGTVSRFRHFPAGAHQARLVIETLHAGGVDNFDVLLRGSAGYPPQLYDAEHPLALLYCGGRKDLLASP</sequence>
<gene>
    <name evidence="1" type="ORF">HH1059_20730</name>
</gene>
<dbReference type="EMBL" id="AP017372">
    <property type="protein sequence ID" value="BBE11160.1"/>
    <property type="molecule type" value="Genomic_DNA"/>
</dbReference>
<proteinExistence type="predicted"/>
<dbReference type="AlphaFoldDB" id="A0A2Z6EZR1"/>
<name>A0A2Z6EZR1_HALHR</name>
<reference evidence="1" key="1">
    <citation type="submission" date="2016-02" db="EMBL/GenBank/DDBJ databases">
        <title>Halorhodospira halochloris DSM-1059 complete genome, version 2.</title>
        <authorList>
            <person name="Tsukatani Y."/>
        </authorList>
    </citation>
    <scope>NUCLEOTIDE SEQUENCE</scope>
    <source>
        <strain evidence="1">DSM 1059</strain>
    </source>
</reference>
<dbReference type="KEGG" id="hhk:HH1059_20730"/>
<dbReference type="Proteomes" id="UP000218890">
    <property type="component" value="Chromosome"/>
</dbReference>
<evidence type="ECO:0000313" key="1">
    <source>
        <dbReference type="EMBL" id="BBE11160.1"/>
    </source>
</evidence>
<evidence type="ECO:0000313" key="2">
    <source>
        <dbReference type="Proteomes" id="UP000218890"/>
    </source>
</evidence>
<organism evidence="1 2">
    <name type="scientific">Halorhodospira halochloris</name>
    <name type="common">Ectothiorhodospira halochloris</name>
    <dbReference type="NCBI Taxonomy" id="1052"/>
    <lineage>
        <taxon>Bacteria</taxon>
        <taxon>Pseudomonadati</taxon>
        <taxon>Pseudomonadota</taxon>
        <taxon>Gammaproteobacteria</taxon>
        <taxon>Chromatiales</taxon>
        <taxon>Ectothiorhodospiraceae</taxon>
        <taxon>Halorhodospira</taxon>
    </lineage>
</organism>
<accession>A0A2Z6EZR1</accession>
<protein>
    <submittedName>
        <fullName evidence="1">Uncharacterized protein</fullName>
    </submittedName>
</protein>